<dbReference type="RefSeq" id="WP_252444058.1">
    <property type="nucleotide sequence ID" value="NZ_JAGSOV010000063.1"/>
</dbReference>
<keyword evidence="3" id="KW-1185">Reference proteome</keyword>
<organism evidence="2 3">
    <name type="scientific">Pseudonocardia humida</name>
    <dbReference type="NCBI Taxonomy" id="2800819"/>
    <lineage>
        <taxon>Bacteria</taxon>
        <taxon>Bacillati</taxon>
        <taxon>Actinomycetota</taxon>
        <taxon>Actinomycetes</taxon>
        <taxon>Pseudonocardiales</taxon>
        <taxon>Pseudonocardiaceae</taxon>
        <taxon>Pseudonocardia</taxon>
    </lineage>
</organism>
<keyword evidence="1" id="KW-1133">Transmembrane helix</keyword>
<dbReference type="Proteomes" id="UP001165283">
    <property type="component" value="Unassembled WGS sequence"/>
</dbReference>
<feature type="transmembrane region" description="Helical" evidence="1">
    <location>
        <begin position="12"/>
        <end position="36"/>
    </location>
</feature>
<feature type="transmembrane region" description="Helical" evidence="1">
    <location>
        <begin position="71"/>
        <end position="92"/>
    </location>
</feature>
<evidence type="ECO:0000256" key="1">
    <source>
        <dbReference type="SAM" id="Phobius"/>
    </source>
</evidence>
<keyword evidence="1" id="KW-0472">Membrane</keyword>
<evidence type="ECO:0000313" key="3">
    <source>
        <dbReference type="Proteomes" id="UP001165283"/>
    </source>
</evidence>
<gene>
    <name evidence="2" type="ORF">KDL28_29810</name>
</gene>
<accession>A0ABT1A8I5</accession>
<proteinExistence type="predicted"/>
<protein>
    <recommendedName>
        <fullName evidence="4">YGGT family protein</fullName>
    </recommendedName>
</protein>
<sequence length="96" mass="10360">MVVARRGADTAATVLRFIGLAFVLILVLHILLTLLANPGHEVTQLVARAADYLDLGLDGLFVPDSPQVAVLLNYGVAALLWYLITIVVVRLVQRLG</sequence>
<reference evidence="2" key="1">
    <citation type="submission" date="2021-04" db="EMBL/GenBank/DDBJ databases">
        <title>Pseudonocardia sp. nov., isolated from sandy soil of mangrove forest.</title>
        <authorList>
            <person name="Zan Z."/>
            <person name="Huang R."/>
            <person name="Liu W."/>
        </authorList>
    </citation>
    <scope>NUCLEOTIDE SEQUENCE</scope>
    <source>
        <strain evidence="2">S2-4</strain>
    </source>
</reference>
<keyword evidence="1" id="KW-0812">Transmembrane</keyword>
<dbReference type="EMBL" id="JAGSOV010000063">
    <property type="protein sequence ID" value="MCO1659276.1"/>
    <property type="molecule type" value="Genomic_DNA"/>
</dbReference>
<evidence type="ECO:0000313" key="2">
    <source>
        <dbReference type="EMBL" id="MCO1659276.1"/>
    </source>
</evidence>
<name>A0ABT1A8I5_9PSEU</name>
<comment type="caution">
    <text evidence="2">The sequence shown here is derived from an EMBL/GenBank/DDBJ whole genome shotgun (WGS) entry which is preliminary data.</text>
</comment>
<evidence type="ECO:0008006" key="4">
    <source>
        <dbReference type="Google" id="ProtNLM"/>
    </source>
</evidence>